<gene>
    <name evidence="3" type="ORF">CBOVIS_LOCUS10450</name>
</gene>
<dbReference type="OrthoDB" id="405996at2759"/>
<dbReference type="InterPro" id="IPR002013">
    <property type="entry name" value="SAC_dom"/>
</dbReference>
<comment type="caution">
    <text evidence="3">The sequence shown here is derived from an EMBL/GenBank/DDBJ whole genome shotgun (WGS) entry which is preliminary data.</text>
</comment>
<sequence length="781" mass="88696">MDLYSTPDNLILECKGERLYCKKCDGSFFNPVDDLNVLDTDLTLCGTVEFLIGALNIEDNVYLFFVTESSVVAYYRGATENTRHEIRKIEKVIAFGVNESPSNIRALMQTETTKLKQNTGKLLKFISDKISKDPKSSLLDDILKLFNDSKDFYFCRERNITISAQTFFSKKSNNSEESFFWNKYMVECLQNSVKIDLNKWICPIMQGYVGTTTLEIEDQVNACLEITIISRRSTHRAGARYLRRGIDENSNVANFVETEVILNIFDHELSFVQIRGSIPLFWSQRGFKYRPPLIINRSFEESDGYFREHIRRLKKHYGDPLVAVSLVDQRGRELPLAQRFLEHVIALNDPDVSFFSYDLHNHCRGLNFKKLQDLIKSMEETLKTIGFCWIDKTGEVVQRQNGVIRTNCVDCLDRTNLVQGQISLHIVLQQAQRLGMFGPLCEPPEALVATLQNLWADNGDAISTQYAGTAALKGDVTRSGERKLAGIMRDGYNSASRYYLTHMKDAARQKAINLVTRQTEIEEDTTSEETEKEEEENITRLVSETIQFLVPPQQVVIAGWGLINACTNNDEIDNIVILTRYKLYVVTYEIDGEKMNDVRIVSLDDIKTIDVGMIGSNRCVRIEVLDEVFIWKSAQVRLFNNVALRLKSTDEANEYISSVAEQINVGRNLLTGSNSMIRNVNKITVPQMSVHRRSMAAMGSLLTKIKNANKRAQTLAKSASANPITSELDGNESDSSELSNKVDASVTKFFKNTFKKNEDMMSPFESLHSKIAECQTNISLL</sequence>
<dbReference type="Proteomes" id="UP000494206">
    <property type="component" value="Unassembled WGS sequence"/>
</dbReference>
<dbReference type="AlphaFoldDB" id="A0A8S1F464"/>
<feature type="compositionally biased region" description="Polar residues" evidence="1">
    <location>
        <begin position="716"/>
        <end position="725"/>
    </location>
</feature>
<evidence type="ECO:0000313" key="3">
    <source>
        <dbReference type="EMBL" id="CAB3408704.1"/>
    </source>
</evidence>
<keyword evidence="4" id="KW-1185">Reference proteome</keyword>
<dbReference type="EMBL" id="CADEPM010000007">
    <property type="protein sequence ID" value="CAB3408704.1"/>
    <property type="molecule type" value="Genomic_DNA"/>
</dbReference>
<name>A0A8S1F464_9PELO</name>
<dbReference type="PANTHER" id="PTHR45662">
    <property type="entry name" value="PHOSPHATIDYLINOSITIDE PHOSPHATASE SAC1"/>
    <property type="match status" value="1"/>
</dbReference>
<dbReference type="PANTHER" id="PTHR45662:SF8">
    <property type="entry name" value="PHOSPHATIDYLINOSITIDE PHOSPHATASE SAC2"/>
    <property type="match status" value="1"/>
</dbReference>
<dbReference type="GO" id="GO:0005769">
    <property type="term" value="C:early endosome"/>
    <property type="evidence" value="ECO:0007669"/>
    <property type="project" value="TreeGrafter"/>
</dbReference>
<dbReference type="GO" id="GO:2001135">
    <property type="term" value="P:regulation of endocytic recycling"/>
    <property type="evidence" value="ECO:0007669"/>
    <property type="project" value="TreeGrafter"/>
</dbReference>
<dbReference type="Pfam" id="PF12456">
    <property type="entry name" value="hSac2"/>
    <property type="match status" value="1"/>
</dbReference>
<organism evidence="3 4">
    <name type="scientific">Caenorhabditis bovis</name>
    <dbReference type="NCBI Taxonomy" id="2654633"/>
    <lineage>
        <taxon>Eukaryota</taxon>
        <taxon>Metazoa</taxon>
        <taxon>Ecdysozoa</taxon>
        <taxon>Nematoda</taxon>
        <taxon>Chromadorea</taxon>
        <taxon>Rhabditida</taxon>
        <taxon>Rhabditina</taxon>
        <taxon>Rhabditomorpha</taxon>
        <taxon>Rhabditoidea</taxon>
        <taxon>Rhabditidae</taxon>
        <taxon>Peloderinae</taxon>
        <taxon>Caenorhabditis</taxon>
    </lineage>
</organism>
<dbReference type="GO" id="GO:0043812">
    <property type="term" value="F:phosphatidylinositol-4-phosphate phosphatase activity"/>
    <property type="evidence" value="ECO:0007669"/>
    <property type="project" value="TreeGrafter"/>
</dbReference>
<dbReference type="InterPro" id="IPR022158">
    <property type="entry name" value="Inositol_phosphatase"/>
</dbReference>
<dbReference type="PROSITE" id="PS50275">
    <property type="entry name" value="SAC"/>
    <property type="match status" value="1"/>
</dbReference>
<dbReference type="GO" id="GO:0045334">
    <property type="term" value="C:clathrin-coated endocytic vesicle"/>
    <property type="evidence" value="ECO:0007669"/>
    <property type="project" value="TreeGrafter"/>
</dbReference>
<accession>A0A8S1F464</accession>
<dbReference type="Pfam" id="PF02383">
    <property type="entry name" value="Syja_N"/>
    <property type="match status" value="1"/>
</dbReference>
<proteinExistence type="predicted"/>
<feature type="region of interest" description="Disordered" evidence="1">
    <location>
        <begin position="716"/>
        <end position="739"/>
    </location>
</feature>
<reference evidence="3 4" key="1">
    <citation type="submission" date="2020-04" db="EMBL/GenBank/DDBJ databases">
        <authorList>
            <person name="Laetsch R D."/>
            <person name="Stevens L."/>
            <person name="Kumar S."/>
            <person name="Blaxter L. M."/>
        </authorList>
    </citation>
    <scope>NUCLEOTIDE SEQUENCE [LARGE SCALE GENOMIC DNA]</scope>
</reference>
<dbReference type="GO" id="GO:0046856">
    <property type="term" value="P:phosphatidylinositol dephosphorylation"/>
    <property type="evidence" value="ECO:0007669"/>
    <property type="project" value="TreeGrafter"/>
</dbReference>
<evidence type="ECO:0000256" key="1">
    <source>
        <dbReference type="SAM" id="MobiDB-lite"/>
    </source>
</evidence>
<evidence type="ECO:0000259" key="2">
    <source>
        <dbReference type="PROSITE" id="PS50275"/>
    </source>
</evidence>
<feature type="domain" description="SAC" evidence="2">
    <location>
        <begin position="143"/>
        <end position="468"/>
    </location>
</feature>
<evidence type="ECO:0000313" key="4">
    <source>
        <dbReference type="Proteomes" id="UP000494206"/>
    </source>
</evidence>
<protein>
    <recommendedName>
        <fullName evidence="2">SAC domain-containing protein</fullName>
    </recommendedName>
</protein>